<feature type="region of interest" description="Disordered" evidence="1">
    <location>
        <begin position="1"/>
        <end position="170"/>
    </location>
</feature>
<feature type="compositionally biased region" description="Polar residues" evidence="1">
    <location>
        <begin position="14"/>
        <end position="23"/>
    </location>
</feature>
<evidence type="ECO:0000313" key="3">
    <source>
        <dbReference type="Proteomes" id="UP000234545"/>
    </source>
</evidence>
<dbReference type="InterPro" id="IPR008979">
    <property type="entry name" value="Galactose-bd-like_sf"/>
</dbReference>
<dbReference type="Gene3D" id="2.60.120.260">
    <property type="entry name" value="Galactose-binding domain-like"/>
    <property type="match status" value="1"/>
</dbReference>
<evidence type="ECO:0000256" key="1">
    <source>
        <dbReference type="SAM" id="MobiDB-lite"/>
    </source>
</evidence>
<dbReference type="RefSeq" id="WP_101628116.1">
    <property type="nucleotide sequence ID" value="NZ_PKKJ01000004.1"/>
</dbReference>
<proteinExistence type="predicted"/>
<feature type="compositionally biased region" description="Acidic residues" evidence="1">
    <location>
        <begin position="52"/>
        <end position="70"/>
    </location>
</feature>
<name>A0A2I1I5D8_9ACTO</name>
<organism evidence="2 3">
    <name type="scientific">Schaalia turicensis</name>
    <dbReference type="NCBI Taxonomy" id="131111"/>
    <lineage>
        <taxon>Bacteria</taxon>
        <taxon>Bacillati</taxon>
        <taxon>Actinomycetota</taxon>
        <taxon>Actinomycetes</taxon>
        <taxon>Actinomycetales</taxon>
        <taxon>Actinomycetaceae</taxon>
        <taxon>Schaalia</taxon>
    </lineage>
</organism>
<accession>A0A2I1I5D8</accession>
<gene>
    <name evidence="2" type="ORF">CYJ25_05130</name>
</gene>
<dbReference type="OrthoDB" id="9786339at2"/>
<comment type="caution">
    <text evidence="2">The sequence shown here is derived from an EMBL/GenBank/DDBJ whole genome shotgun (WGS) entry which is preliminary data.</text>
</comment>
<feature type="compositionally biased region" description="Acidic residues" evidence="1">
    <location>
        <begin position="210"/>
        <end position="219"/>
    </location>
</feature>
<feature type="region of interest" description="Disordered" evidence="1">
    <location>
        <begin position="190"/>
        <end position="255"/>
    </location>
</feature>
<feature type="compositionally biased region" description="Basic and acidic residues" evidence="1">
    <location>
        <begin position="1"/>
        <end position="12"/>
    </location>
</feature>
<reference evidence="2 3" key="1">
    <citation type="submission" date="2017-12" db="EMBL/GenBank/DDBJ databases">
        <title>Phylogenetic diversity of female urinary microbiome.</title>
        <authorList>
            <person name="Thomas-White K."/>
            <person name="Wolfe A.J."/>
        </authorList>
    </citation>
    <scope>NUCLEOTIDE SEQUENCE [LARGE SCALE GENOMIC DNA]</scope>
    <source>
        <strain evidence="2 3">UMB0250</strain>
    </source>
</reference>
<dbReference type="EMBL" id="PKKJ01000004">
    <property type="protein sequence ID" value="PKY66355.1"/>
    <property type="molecule type" value="Genomic_DNA"/>
</dbReference>
<feature type="compositionally biased region" description="Acidic residues" evidence="1">
    <location>
        <begin position="77"/>
        <end position="166"/>
    </location>
</feature>
<evidence type="ECO:0000313" key="2">
    <source>
        <dbReference type="EMBL" id="PKY66355.1"/>
    </source>
</evidence>
<sequence length="515" mass="54151">MSTDGKPDHDELSDGTSSENSPTPASPNPELSEADRETAVALAAALPSFDEILADPESDDSEAEDGDETVVDSLDVQIDESHDDDADSPEDDDVAVIDEPEEPVLGEQPESIDQDEERAEEIDDASDGADDAESERDEDAEDDTDVEDRESGDDSSDESEDEESDTESGVALMGFAGLIATIKAKLSALKTPEAADGVVESGEGGGLDQDAQDESDEDNSSMPSAPEEDRGSADEGGLVDEENDEAEKADKTVASKHFTGIPPLVAPVDMPPAHEADVTTDFPGPIVERPKDHQALVASAGEEDQSQRERGLIDPTKPTLVFAAVLTILAAIFGTMGLLKPVGSPDLAQSLADAQSANQAQSDEQSGMQGTTAPLVSSVSVLSWSNDAGDHPDTAVNMIDGDPSTTWHSRYYDTNSFTDDNTVTIVIKLSAEATVSQITLNMDPSTSGGELVVRNVTDADTPRSGTELARGTLSPTTEITLPEPVTTSQIALSFATMPTSVDGNNWAWVSELSVQ</sequence>
<dbReference type="SUPFAM" id="SSF49785">
    <property type="entry name" value="Galactose-binding domain-like"/>
    <property type="match status" value="1"/>
</dbReference>
<dbReference type="Proteomes" id="UP000234545">
    <property type="component" value="Unassembled WGS sequence"/>
</dbReference>
<dbReference type="AlphaFoldDB" id="A0A2I1I5D8"/>
<protein>
    <submittedName>
        <fullName evidence="2">Uncharacterized protein</fullName>
    </submittedName>
</protein>